<keyword evidence="5 8" id="KW-0812">Transmembrane</keyword>
<proteinExistence type="inferred from homology"/>
<evidence type="ECO:0000256" key="1">
    <source>
        <dbReference type="ARBA" id="ARBA00004651"/>
    </source>
</evidence>
<reference evidence="10 11" key="1">
    <citation type="submission" date="2019-08" db="EMBL/GenBank/DDBJ databases">
        <title>Genome of Algoriphagus ratkowskyi IC026.</title>
        <authorList>
            <person name="Bowman J.P."/>
        </authorList>
    </citation>
    <scope>NUCLEOTIDE SEQUENCE [LARGE SCALE GENOMIC DNA]</scope>
    <source>
        <strain evidence="10 11">IC026</strain>
    </source>
</reference>
<keyword evidence="11" id="KW-1185">Reference proteome</keyword>
<feature type="transmembrane region" description="Helical" evidence="8">
    <location>
        <begin position="82"/>
        <end position="101"/>
    </location>
</feature>
<feature type="transmembrane region" description="Helical" evidence="8">
    <location>
        <begin position="220"/>
        <end position="238"/>
    </location>
</feature>
<feature type="transmembrane region" description="Helical" evidence="8">
    <location>
        <begin position="299"/>
        <end position="325"/>
    </location>
</feature>
<dbReference type="EMBL" id="VORV01000011">
    <property type="protein sequence ID" value="TXD76529.1"/>
    <property type="molecule type" value="Genomic_DNA"/>
</dbReference>
<dbReference type="CDD" id="cd17320">
    <property type="entry name" value="MFS_MdfA_MDR_like"/>
    <property type="match status" value="1"/>
</dbReference>
<dbReference type="SUPFAM" id="SSF103473">
    <property type="entry name" value="MFS general substrate transporter"/>
    <property type="match status" value="1"/>
</dbReference>
<sequence>MFRVEKKYSKKEYFKIILVLGALCTISPFSIDMYLPGFPEMAVALNTPISNIQLSLTAYLVGIAIGQLFYGPLLDKYGRKKPLYVGLAIYILASIGCAMSQSVENLIFMRFLQAVGGCAGMVSAQAIVRDIFPVKKIAQAMSLLVLVIAVSPMIAPTLGGFVTSAYDWHWVFIILAALTALIWIAAVVVLPSGAVPDGEVSLKPKQVWKGYLKVLENRQFLVYMLVGGIAGSAPFVYIASSADVFMNLYGFTEHQFGWLFAILAFAMIGSTQLNHILLKKYSSHQIIYFSLHYQSFTGLLLVIGIFFNLLNVTGLIGLMFVFLTAHGLNSPNTTALAMTPFSKNAGSASAMLGSMRMAFGGIVTAIVSLLHASSAFPMVMGMAICALGGFVVLKMDQYIPGTISRKQNSKSFAS</sequence>
<dbReference type="PROSITE" id="PS50850">
    <property type="entry name" value="MFS"/>
    <property type="match status" value="1"/>
</dbReference>
<comment type="subcellular location">
    <subcellularLocation>
        <location evidence="1">Cell membrane</location>
        <topology evidence="1">Multi-pass membrane protein</topology>
    </subcellularLocation>
</comment>
<dbReference type="InterPro" id="IPR011701">
    <property type="entry name" value="MFS"/>
</dbReference>
<protein>
    <submittedName>
        <fullName evidence="10">Multidrug effflux MFS transporter</fullName>
    </submittedName>
</protein>
<feature type="transmembrane region" description="Helical" evidence="8">
    <location>
        <begin position="374"/>
        <end position="393"/>
    </location>
</feature>
<evidence type="ECO:0000256" key="3">
    <source>
        <dbReference type="ARBA" id="ARBA00022448"/>
    </source>
</evidence>
<dbReference type="PANTHER" id="PTHR23502:SF132">
    <property type="entry name" value="POLYAMINE TRANSPORTER 2-RELATED"/>
    <property type="match status" value="1"/>
</dbReference>
<feature type="transmembrane region" description="Helical" evidence="8">
    <location>
        <begin position="140"/>
        <end position="162"/>
    </location>
</feature>
<keyword evidence="6 8" id="KW-1133">Transmembrane helix</keyword>
<keyword evidence="3" id="KW-0813">Transport</keyword>
<dbReference type="Gene3D" id="1.20.1720.10">
    <property type="entry name" value="Multidrug resistance protein D"/>
    <property type="match status" value="1"/>
</dbReference>
<accession>A0ABY3HNQ1</accession>
<evidence type="ECO:0000256" key="4">
    <source>
        <dbReference type="ARBA" id="ARBA00022475"/>
    </source>
</evidence>
<dbReference type="Pfam" id="PF07690">
    <property type="entry name" value="MFS_1"/>
    <property type="match status" value="1"/>
</dbReference>
<dbReference type="InterPro" id="IPR020846">
    <property type="entry name" value="MFS_dom"/>
</dbReference>
<evidence type="ECO:0000313" key="10">
    <source>
        <dbReference type="EMBL" id="TXD76529.1"/>
    </source>
</evidence>
<name>A0ABY3HNQ1_9BACT</name>
<feature type="transmembrane region" description="Helical" evidence="8">
    <location>
        <begin position="51"/>
        <end position="70"/>
    </location>
</feature>
<gene>
    <name evidence="10" type="ORF">ESW18_16125</name>
</gene>
<feature type="transmembrane region" description="Helical" evidence="8">
    <location>
        <begin position="168"/>
        <end position="190"/>
    </location>
</feature>
<dbReference type="NCBIfam" id="TIGR00710">
    <property type="entry name" value="efflux_Bcr_CflA"/>
    <property type="match status" value="1"/>
</dbReference>
<evidence type="ECO:0000256" key="8">
    <source>
        <dbReference type="SAM" id="Phobius"/>
    </source>
</evidence>
<feature type="domain" description="Major facilitator superfamily (MFS) profile" evidence="9">
    <location>
        <begin position="16"/>
        <end position="400"/>
    </location>
</feature>
<comment type="caution">
    <text evidence="10">The sequence shown here is derived from an EMBL/GenBank/DDBJ whole genome shotgun (WGS) entry which is preliminary data.</text>
</comment>
<feature type="transmembrane region" description="Helical" evidence="8">
    <location>
        <begin position="258"/>
        <end position="278"/>
    </location>
</feature>
<evidence type="ECO:0000256" key="7">
    <source>
        <dbReference type="ARBA" id="ARBA00023136"/>
    </source>
</evidence>
<dbReference type="Proteomes" id="UP000321927">
    <property type="component" value="Unassembled WGS sequence"/>
</dbReference>
<comment type="similarity">
    <text evidence="2">Belongs to the major facilitator superfamily. Bcr/CmlA family.</text>
</comment>
<dbReference type="InterPro" id="IPR036259">
    <property type="entry name" value="MFS_trans_sf"/>
</dbReference>
<dbReference type="InterPro" id="IPR004812">
    <property type="entry name" value="Efflux_drug-R_Bcr/CmlA"/>
</dbReference>
<feature type="transmembrane region" description="Helical" evidence="8">
    <location>
        <begin position="12"/>
        <end position="31"/>
    </location>
</feature>
<evidence type="ECO:0000256" key="2">
    <source>
        <dbReference type="ARBA" id="ARBA00006236"/>
    </source>
</evidence>
<evidence type="ECO:0000256" key="5">
    <source>
        <dbReference type="ARBA" id="ARBA00022692"/>
    </source>
</evidence>
<evidence type="ECO:0000259" key="9">
    <source>
        <dbReference type="PROSITE" id="PS50850"/>
    </source>
</evidence>
<keyword evidence="7 8" id="KW-0472">Membrane</keyword>
<keyword evidence="4" id="KW-1003">Cell membrane</keyword>
<dbReference type="PANTHER" id="PTHR23502">
    <property type="entry name" value="MAJOR FACILITATOR SUPERFAMILY"/>
    <property type="match status" value="1"/>
</dbReference>
<organism evidence="10 11">
    <name type="scientific">Algoriphagus ratkowskyi</name>
    <dbReference type="NCBI Taxonomy" id="57028"/>
    <lineage>
        <taxon>Bacteria</taxon>
        <taxon>Pseudomonadati</taxon>
        <taxon>Bacteroidota</taxon>
        <taxon>Cytophagia</taxon>
        <taxon>Cytophagales</taxon>
        <taxon>Cyclobacteriaceae</taxon>
        <taxon>Algoriphagus</taxon>
    </lineage>
</organism>
<feature type="transmembrane region" description="Helical" evidence="8">
    <location>
        <begin position="107"/>
        <end position="128"/>
    </location>
</feature>
<evidence type="ECO:0000313" key="11">
    <source>
        <dbReference type="Proteomes" id="UP000321927"/>
    </source>
</evidence>
<evidence type="ECO:0000256" key="6">
    <source>
        <dbReference type="ARBA" id="ARBA00022989"/>
    </source>
</evidence>